<dbReference type="RefSeq" id="WP_151485747.1">
    <property type="nucleotide sequence ID" value="NZ_BAAAIN010000002.1"/>
</dbReference>
<dbReference type="GO" id="GO:0016616">
    <property type="term" value="F:oxidoreductase activity, acting on the CH-OH group of donors, NAD or NADP as acceptor"/>
    <property type="evidence" value="ECO:0007669"/>
    <property type="project" value="InterPro"/>
</dbReference>
<dbReference type="InterPro" id="IPR006139">
    <property type="entry name" value="D-isomer_2_OHA_DH_cat_dom"/>
</dbReference>
<dbReference type="Proteomes" id="UP000436027">
    <property type="component" value="Unassembled WGS sequence"/>
</dbReference>
<dbReference type="PANTHER" id="PTHR42789:SF1">
    <property type="entry name" value="D-ISOMER SPECIFIC 2-HYDROXYACID DEHYDROGENASE FAMILY PROTEIN (AFU_ORTHOLOGUE AFUA_6G10090)"/>
    <property type="match status" value="1"/>
</dbReference>
<dbReference type="SUPFAM" id="SSF52283">
    <property type="entry name" value="Formate/glycerate dehydrogenase catalytic domain-like"/>
    <property type="match status" value="1"/>
</dbReference>
<dbReference type="PROSITE" id="PS00671">
    <property type="entry name" value="D_2_HYDROXYACID_DH_3"/>
    <property type="match status" value="1"/>
</dbReference>
<reference evidence="8 9" key="1">
    <citation type="submission" date="2019-09" db="EMBL/GenBank/DDBJ databases">
        <title>Whole genome sequencing of Microbacterium maritypicum.</title>
        <authorList>
            <person name="Lenchi N."/>
        </authorList>
    </citation>
    <scope>NUCLEOTIDE SEQUENCE [LARGE SCALE GENOMIC DNA]</scope>
    <source>
        <strain evidence="8 9">DSM 12512</strain>
    </source>
</reference>
<dbReference type="Gene3D" id="3.40.50.720">
    <property type="entry name" value="NAD(P)-binding Rossmann-like Domain"/>
    <property type="match status" value="2"/>
</dbReference>
<evidence type="ECO:0000256" key="4">
    <source>
        <dbReference type="RuleBase" id="RU003719"/>
    </source>
</evidence>
<keyword evidence="3" id="KW-0520">NAD</keyword>
<organism evidence="8 9">
    <name type="scientific">Microbacterium maritypicum</name>
    <name type="common">Microbacterium liquefaciens</name>
    <dbReference type="NCBI Taxonomy" id="33918"/>
    <lineage>
        <taxon>Bacteria</taxon>
        <taxon>Bacillati</taxon>
        <taxon>Actinomycetota</taxon>
        <taxon>Actinomycetes</taxon>
        <taxon>Micrococcales</taxon>
        <taxon>Microbacteriaceae</taxon>
        <taxon>Microbacterium</taxon>
    </lineage>
</organism>
<evidence type="ECO:0000259" key="6">
    <source>
        <dbReference type="Pfam" id="PF00389"/>
    </source>
</evidence>
<evidence type="ECO:0000313" key="8">
    <source>
        <dbReference type="EMBL" id="KAB1886182.1"/>
    </source>
</evidence>
<evidence type="ECO:0000256" key="5">
    <source>
        <dbReference type="SAM" id="MobiDB-lite"/>
    </source>
</evidence>
<dbReference type="InterPro" id="IPR006140">
    <property type="entry name" value="D-isomer_DH_NAD-bd"/>
</dbReference>
<dbReference type="InterPro" id="IPR036291">
    <property type="entry name" value="NAD(P)-bd_dom_sf"/>
</dbReference>
<dbReference type="CDD" id="cd12172">
    <property type="entry name" value="PGDH_like_2"/>
    <property type="match status" value="1"/>
</dbReference>
<dbReference type="InterPro" id="IPR050857">
    <property type="entry name" value="D-2-hydroxyacid_DH"/>
</dbReference>
<dbReference type="SUPFAM" id="SSF51735">
    <property type="entry name" value="NAD(P)-binding Rossmann-fold domains"/>
    <property type="match status" value="1"/>
</dbReference>
<accession>A0AAD3X353</accession>
<keyword evidence="2 4" id="KW-0560">Oxidoreductase</keyword>
<evidence type="ECO:0000313" key="9">
    <source>
        <dbReference type="Proteomes" id="UP000436027"/>
    </source>
</evidence>
<proteinExistence type="inferred from homology"/>
<feature type="region of interest" description="Disordered" evidence="5">
    <location>
        <begin position="321"/>
        <end position="342"/>
    </location>
</feature>
<evidence type="ECO:0000256" key="3">
    <source>
        <dbReference type="ARBA" id="ARBA00023027"/>
    </source>
</evidence>
<dbReference type="PANTHER" id="PTHR42789">
    <property type="entry name" value="D-ISOMER SPECIFIC 2-HYDROXYACID DEHYDROGENASE FAMILY PROTEIN (AFU_ORTHOLOGUE AFUA_6G10090)"/>
    <property type="match status" value="1"/>
</dbReference>
<dbReference type="AlphaFoldDB" id="A0AAD3X353"/>
<evidence type="ECO:0000256" key="1">
    <source>
        <dbReference type="ARBA" id="ARBA00005854"/>
    </source>
</evidence>
<feature type="compositionally biased region" description="Pro residues" evidence="5">
    <location>
        <begin position="331"/>
        <end position="342"/>
    </location>
</feature>
<dbReference type="Pfam" id="PF02826">
    <property type="entry name" value="2-Hacid_dh_C"/>
    <property type="match status" value="1"/>
</dbReference>
<dbReference type="EMBL" id="WAAQ01000001">
    <property type="protein sequence ID" value="KAB1886182.1"/>
    <property type="molecule type" value="Genomic_DNA"/>
</dbReference>
<comment type="similarity">
    <text evidence="1 4">Belongs to the D-isomer specific 2-hydroxyacid dehydrogenase family.</text>
</comment>
<dbReference type="Pfam" id="PF00389">
    <property type="entry name" value="2-Hacid_dh"/>
    <property type="match status" value="1"/>
</dbReference>
<feature type="domain" description="D-isomer specific 2-hydroxyacid dehydrogenase catalytic" evidence="6">
    <location>
        <begin position="43"/>
        <end position="322"/>
    </location>
</feature>
<feature type="domain" description="D-isomer specific 2-hydroxyacid dehydrogenase NAD-binding" evidence="7">
    <location>
        <begin position="118"/>
        <end position="291"/>
    </location>
</feature>
<name>A0AAD3X353_MICMQ</name>
<dbReference type="GO" id="GO:0051287">
    <property type="term" value="F:NAD binding"/>
    <property type="evidence" value="ECO:0007669"/>
    <property type="project" value="InterPro"/>
</dbReference>
<gene>
    <name evidence="8" type="ORF">F6W70_01600</name>
</gene>
<sequence length="342" mass="35612">MVRRTAALMGVILVTSRSFSDGDLDLVERAAQAGHRILRGPAHHDLDELRSLLHGADAWIAGTGAITEEHLAAAPKLKVVARYGVGTESVDLAAARDRGIPVTNTPGANADAVADHAVGLMLAALRFVPDGDRRVRAGDWTVRRGRELGAATVGIVGFGRIGQGVAARLRGFGPRVLAADPFLPDDVVRSRGAEPVALDDLFRRADVITLHAPGGQRLVDAERLADMRPGTVLVNTARGDLIDEASVARALHDGILAGYAADTLDGDTAAHDSPLLAPELADRVIVTPHLGAQTTQAVDNMGSLSLADVIAVLSGAEPAHPVPNASISIPAPVPVPVPEETR</sequence>
<comment type="caution">
    <text evidence="8">The sequence shown here is derived from an EMBL/GenBank/DDBJ whole genome shotgun (WGS) entry which is preliminary data.</text>
</comment>
<protein>
    <submittedName>
        <fullName evidence="8">Phosphoglycerate dehydrogenase</fullName>
    </submittedName>
</protein>
<dbReference type="InterPro" id="IPR029753">
    <property type="entry name" value="D-isomer_DH_CS"/>
</dbReference>
<evidence type="ECO:0000259" key="7">
    <source>
        <dbReference type="Pfam" id="PF02826"/>
    </source>
</evidence>
<evidence type="ECO:0000256" key="2">
    <source>
        <dbReference type="ARBA" id="ARBA00023002"/>
    </source>
</evidence>